<reference evidence="1 2" key="1">
    <citation type="submission" date="2019-04" db="EMBL/GenBank/DDBJ databases">
        <title>Lewinella litorea sp. nov., isolated from a marine sand.</title>
        <authorList>
            <person name="Yoon J.-H."/>
        </authorList>
    </citation>
    <scope>NUCLEOTIDE SEQUENCE [LARGE SCALE GENOMIC DNA]</scope>
    <source>
        <strain evidence="1 2">HSMS-39</strain>
    </source>
</reference>
<dbReference type="AlphaFoldDB" id="A0A4S4NW63"/>
<dbReference type="Gene3D" id="2.60.120.260">
    <property type="entry name" value="Galactose-binding domain-like"/>
    <property type="match status" value="1"/>
</dbReference>
<evidence type="ECO:0000313" key="2">
    <source>
        <dbReference type="Proteomes" id="UP000308528"/>
    </source>
</evidence>
<evidence type="ECO:0000313" key="1">
    <source>
        <dbReference type="EMBL" id="THH40510.1"/>
    </source>
</evidence>
<dbReference type="SUPFAM" id="SSF49785">
    <property type="entry name" value="Galactose-binding domain-like"/>
    <property type="match status" value="1"/>
</dbReference>
<dbReference type="InterPro" id="IPR008979">
    <property type="entry name" value="Galactose-bd-like_sf"/>
</dbReference>
<dbReference type="Pfam" id="PF17132">
    <property type="entry name" value="Glyco_hydro_106"/>
    <property type="match status" value="2"/>
</dbReference>
<proteinExistence type="predicted"/>
<gene>
    <name evidence="1" type="ORF">E4021_07175</name>
</gene>
<sequence length="841" mass="94692">MRLSLSVFLLFLSVGLIGQVNVQTAKPWTYWWWMGSAVEREEISRQLGEMAESGLGGVHIIPIYGAKGYEDKFLPFLSEEWMAAVEFTIAEAEALDLGVDLTLGTGWPYGGPWITPEFAAQRLVVTEGGYTVEPTGQNVKRAAPGGEGQVMDYFSGTAVDHYLAHFDSVFARTAHPIEPRALYHDSYEVYGADWTTDFPAAFANRNGYAVEDQLHLLRDTLHPERPFLLHDIRATLADLLYTEFAKTWTDFSRSRGFLTRLQAHGSPGNILDLYGLADIPETESFGCSVFGIPGLACDPDYSEDNFGRPSALMMKFASSPAHLMGKPLVSSETATWLGNHFKVSLRQVKPQIDQLFAAGINHVFFHGTTYSPTAAGYPGWRFYASTNFGSTSHFYEELPLLNRYIQNCQTKLQAAASDNDVLLYFPVHDLWTKQPTPVTVFLDVHHYDKWFGETAFGQTARYLEEEGFAFDYVSDQQLSQLRGTSSGEVHYPGKQGGRYRTIVVPPVDYIPFETVRELRRLAREGVSIVFEGGLPAAFAGRKYLEDAQQPADLLGGDNLPDRMVITDNLPRSLQELGARQEELKKLGLDFIRKRTATGQLYFVTNLGSEANADALRLNAEYRYVTITDPLSERSGYLNTQDRFTLEIRPGQSYFLETSAQRPDAPLWDNPVAVDTVELVRPWSVDFASARTDAPQQAFLRDTLTSWTGWGTDTLEYFTGKATYRTTFSVENPEEARAYRLAFDRIHESAEVILNGVPQGTIWSFPNSLELRPEDLKSENELRVVVQNVSANYLRKYDREHPGWKNFYDINFVDITYRPFAAADWPLHPSGLEGGVRLVKFR</sequence>
<dbReference type="EMBL" id="SRSF01000002">
    <property type="protein sequence ID" value="THH40510.1"/>
    <property type="molecule type" value="Genomic_DNA"/>
</dbReference>
<dbReference type="GO" id="GO:0016787">
    <property type="term" value="F:hydrolase activity"/>
    <property type="evidence" value="ECO:0007669"/>
    <property type="project" value="UniProtKB-KW"/>
</dbReference>
<accession>A0A4S4NW63</accession>
<dbReference type="InterPro" id="IPR053161">
    <property type="entry name" value="Ulvan_degrading_GH"/>
</dbReference>
<organism evidence="1 2">
    <name type="scientific">Neolewinella litorea</name>
    <dbReference type="NCBI Taxonomy" id="2562452"/>
    <lineage>
        <taxon>Bacteria</taxon>
        <taxon>Pseudomonadati</taxon>
        <taxon>Bacteroidota</taxon>
        <taxon>Saprospiria</taxon>
        <taxon>Saprospirales</taxon>
        <taxon>Lewinellaceae</taxon>
        <taxon>Neolewinella</taxon>
    </lineage>
</organism>
<name>A0A4S4NW63_9BACT</name>
<keyword evidence="2" id="KW-1185">Reference proteome</keyword>
<protein>
    <submittedName>
        <fullName evidence="1">Glycoside hydrolase</fullName>
    </submittedName>
</protein>
<dbReference type="Proteomes" id="UP000308528">
    <property type="component" value="Unassembled WGS sequence"/>
</dbReference>
<dbReference type="OrthoDB" id="9761519at2"/>
<dbReference type="PANTHER" id="PTHR36848">
    <property type="entry name" value="DNA-BINDING PROTEIN (PUTATIVE SECRETED PROTEIN)-RELATED"/>
    <property type="match status" value="1"/>
</dbReference>
<dbReference type="PANTHER" id="PTHR36848:SF2">
    <property type="entry name" value="SECRETED PROTEIN"/>
    <property type="match status" value="1"/>
</dbReference>
<keyword evidence="1" id="KW-0378">Hydrolase</keyword>
<dbReference type="RefSeq" id="WP_136457840.1">
    <property type="nucleotide sequence ID" value="NZ_SRSF01000002.1"/>
</dbReference>
<dbReference type="NCBIfam" id="NF045579">
    <property type="entry name" value="rhamnoside_JR"/>
    <property type="match status" value="1"/>
</dbReference>
<comment type="caution">
    <text evidence="1">The sequence shown here is derived from an EMBL/GenBank/DDBJ whole genome shotgun (WGS) entry which is preliminary data.</text>
</comment>